<dbReference type="AlphaFoldDB" id="A0A1A6AI09"/>
<feature type="active site" evidence="3">
    <location>
        <position position="44"/>
    </location>
</feature>
<dbReference type="RefSeq" id="WP_065079980.1">
    <property type="nucleotide sequence ID" value="NZ_LROS01000079.1"/>
</dbReference>
<dbReference type="NCBIfam" id="TIGR00654">
    <property type="entry name" value="PhzF_family"/>
    <property type="match status" value="1"/>
</dbReference>
<dbReference type="Proteomes" id="UP000093954">
    <property type="component" value="Unassembled WGS sequence"/>
</dbReference>
<organism evidence="4 5">
    <name type="scientific">Clostridium ragsdalei P11</name>
    <dbReference type="NCBI Taxonomy" id="1353534"/>
    <lineage>
        <taxon>Bacteria</taxon>
        <taxon>Bacillati</taxon>
        <taxon>Bacillota</taxon>
        <taxon>Clostridia</taxon>
        <taxon>Eubacteriales</taxon>
        <taxon>Clostridiaceae</taxon>
        <taxon>Clostridium</taxon>
    </lineage>
</organism>
<evidence type="ECO:0000256" key="1">
    <source>
        <dbReference type="ARBA" id="ARBA00008270"/>
    </source>
</evidence>
<protein>
    <submittedName>
        <fullName evidence="4">Putative isomerase YddE</fullName>
        <ecNumber evidence="4">5.1.-.-</ecNumber>
    </submittedName>
</protein>
<dbReference type="PATRIC" id="fig|1353534.3.peg.4042"/>
<comment type="similarity">
    <text evidence="1">Belongs to the PhzF family.</text>
</comment>
<dbReference type="GO" id="GO:0016853">
    <property type="term" value="F:isomerase activity"/>
    <property type="evidence" value="ECO:0007669"/>
    <property type="project" value="UniProtKB-KW"/>
</dbReference>
<keyword evidence="5" id="KW-1185">Reference proteome</keyword>
<dbReference type="PANTHER" id="PTHR13774:SF17">
    <property type="entry name" value="PHENAZINE BIOSYNTHESIS-LIKE DOMAIN-CONTAINING PROTEIN"/>
    <property type="match status" value="1"/>
</dbReference>
<comment type="caution">
    <text evidence="4">The sequence shown here is derived from an EMBL/GenBank/DDBJ whole genome shotgun (WGS) entry which is preliminary data.</text>
</comment>
<evidence type="ECO:0000313" key="5">
    <source>
        <dbReference type="Proteomes" id="UP000093954"/>
    </source>
</evidence>
<reference evidence="4 5" key="1">
    <citation type="journal article" date="2012" name="Front. Microbiol.">
        <title>Draft Genome Sequence of the Virulent Strain 01-B526 of the Fish Pathogen Aeromonas salmonicida.</title>
        <authorList>
            <person name="Charette S.J."/>
            <person name="Brochu F."/>
            <person name="Boyle B."/>
            <person name="Filion G."/>
            <person name="Tanaka K.H."/>
            <person name="Derome N."/>
        </authorList>
    </citation>
    <scope>NUCLEOTIDE SEQUENCE [LARGE SCALE GENOMIC DNA]</scope>
    <source>
        <strain evidence="4 5">P11</strain>
    </source>
</reference>
<dbReference type="SUPFAM" id="SSF54506">
    <property type="entry name" value="Diaminopimelate epimerase-like"/>
    <property type="match status" value="1"/>
</dbReference>
<dbReference type="PIRSF" id="PIRSF016184">
    <property type="entry name" value="PhzC_PhzF"/>
    <property type="match status" value="1"/>
</dbReference>
<evidence type="ECO:0000256" key="3">
    <source>
        <dbReference type="PIRSR" id="PIRSR016184-1"/>
    </source>
</evidence>
<keyword evidence="2 4" id="KW-0413">Isomerase</keyword>
<dbReference type="GO" id="GO:0005737">
    <property type="term" value="C:cytoplasm"/>
    <property type="evidence" value="ECO:0007669"/>
    <property type="project" value="TreeGrafter"/>
</dbReference>
<name>A0A1A6AI09_9CLOT</name>
<proteinExistence type="inferred from homology"/>
<dbReference type="Gene3D" id="3.10.310.10">
    <property type="entry name" value="Diaminopimelate Epimerase, Chain A, domain 1"/>
    <property type="match status" value="2"/>
</dbReference>
<evidence type="ECO:0000256" key="2">
    <source>
        <dbReference type="ARBA" id="ARBA00023235"/>
    </source>
</evidence>
<evidence type="ECO:0000313" key="4">
    <source>
        <dbReference type="EMBL" id="OBR89707.1"/>
    </source>
</evidence>
<gene>
    <name evidence="4" type="primary">yddE_2</name>
    <name evidence="4" type="ORF">CLRAG_39690</name>
</gene>
<dbReference type="Pfam" id="PF02567">
    <property type="entry name" value="PhzC-PhzF"/>
    <property type="match status" value="1"/>
</dbReference>
<dbReference type="EC" id="5.1.-.-" evidence="4"/>
<dbReference type="PANTHER" id="PTHR13774">
    <property type="entry name" value="PHENAZINE BIOSYNTHESIS PROTEIN"/>
    <property type="match status" value="1"/>
</dbReference>
<accession>A0A1A6AI09</accession>
<dbReference type="InterPro" id="IPR003719">
    <property type="entry name" value="Phenazine_PhzF-like"/>
</dbReference>
<sequence>MKYYVVDAFTDEVFKGNPAGVCVLDKWLQEDVMQKIAEENNLSETAFVVKGKNKNEYELRWFTPKAEIDLCGHATLGTSYVVSNYVDVGTDKMIFHTLSGILEVNHKSDLYEMDFPTREPKKIQIPETISDIIGVEPIETYLSRDLFVVVETEEQVKNLDPDFSKMLELEDGSGIIVTAKGSYVDFVSRCFYPKLGVNEDPVTGSAHSNLIPFWSKKLNKDKMIAKQLSKRGGTLYCELCGDRVKISGRASLYMVGNINI</sequence>
<dbReference type="EMBL" id="LROS01000079">
    <property type="protein sequence ID" value="OBR89707.1"/>
    <property type="molecule type" value="Genomic_DNA"/>
</dbReference>